<keyword evidence="12" id="KW-1185">Reference proteome</keyword>
<keyword evidence="3 9" id="KW-0813">Transport</keyword>
<dbReference type="CDD" id="cd04606">
    <property type="entry name" value="CBS_pair_Mg_transporter"/>
    <property type="match status" value="1"/>
</dbReference>
<comment type="subcellular location">
    <subcellularLocation>
        <location evidence="9">Cell membrane</location>
        <topology evidence="9">Multi-pass membrane protein</topology>
    </subcellularLocation>
    <subcellularLocation>
        <location evidence="1">Membrane</location>
        <topology evidence="1">Multi-pass membrane protein</topology>
    </subcellularLocation>
</comment>
<dbReference type="InterPro" id="IPR038076">
    <property type="entry name" value="MgtE_N_sf"/>
</dbReference>
<dbReference type="InterPro" id="IPR006668">
    <property type="entry name" value="Mg_transptr_MgtE_intracell_dom"/>
</dbReference>
<keyword evidence="6 9" id="KW-1133">Transmembrane helix</keyword>
<dbReference type="Pfam" id="PF03448">
    <property type="entry name" value="MgtE_N"/>
    <property type="match status" value="1"/>
</dbReference>
<dbReference type="PANTHER" id="PTHR43773:SF1">
    <property type="entry name" value="MAGNESIUM TRANSPORTER MGTE"/>
    <property type="match status" value="1"/>
</dbReference>
<name>F3ZUZ7_9BACE</name>
<keyword evidence="7 9" id="KW-0472">Membrane</keyword>
<dbReference type="InterPro" id="IPR000644">
    <property type="entry name" value="CBS_dom"/>
</dbReference>
<dbReference type="GO" id="GO:0005886">
    <property type="term" value="C:plasma membrane"/>
    <property type="evidence" value="ECO:0007669"/>
    <property type="project" value="UniProtKB-SubCell"/>
</dbReference>
<dbReference type="HOGENOM" id="CLU_037408_2_2_10"/>
<keyword evidence="9" id="KW-0479">Metal-binding</keyword>
<evidence type="ECO:0000256" key="2">
    <source>
        <dbReference type="ARBA" id="ARBA00009749"/>
    </source>
</evidence>
<keyword evidence="9" id="KW-1003">Cell membrane</keyword>
<sequence length="453" mass="50705">MDKKGILDELAEKIRTHQFEPAREMLADMNPIDIADLFDDLPNDKCLVLFRILPKDLSAEVFSNLPSDIQKSVVEHISDKEIQAIITEMQLDDTVDFIEELPANLVKRILEQASPDIRTQINIFLKYPEDSAGSVMTVEYVALRSYMTIDEALAKYKNLANINNNNDICFIIGETRKLEGVISLKTMVLSDPKAAIVDVMEKNVVSVLATEDQEVVADLFRKYDLNSMPVTDKENRLVGIITVDDIMDVIVAESTEDIHKMAAIDPSKVEYLKESVWSHSKHRITWLVVLMISATFTGMIIHKYEEVLESAVMLAAFIPMLMDTGGNAGAQSSTLVIRGMALGEISSRDFWKVIWKEFRVSLIVGLLLAALNFARVYFFDSVPLNVIFVICISLYVTVILAKVVGSILPMAAKWLKLDPAVMAGPLITTVVDACALMVYFWLSVQLLTDIIHV</sequence>
<feature type="transmembrane region" description="Helical" evidence="9">
    <location>
        <begin position="358"/>
        <end position="378"/>
    </location>
</feature>
<feature type="transmembrane region" description="Helical" evidence="9">
    <location>
        <begin position="384"/>
        <end position="408"/>
    </location>
</feature>
<dbReference type="GO" id="GO:0015095">
    <property type="term" value="F:magnesium ion transmembrane transporter activity"/>
    <property type="evidence" value="ECO:0007669"/>
    <property type="project" value="UniProtKB-UniRule"/>
</dbReference>
<dbReference type="InterPro" id="IPR006669">
    <property type="entry name" value="MgtE_transporter"/>
</dbReference>
<dbReference type="SUPFAM" id="SSF161093">
    <property type="entry name" value="MgtE membrane domain-like"/>
    <property type="match status" value="1"/>
</dbReference>
<evidence type="ECO:0000313" key="11">
    <source>
        <dbReference type="EMBL" id="EGJ72455.1"/>
    </source>
</evidence>
<dbReference type="SMART" id="SM00924">
    <property type="entry name" value="MgtE_N"/>
    <property type="match status" value="1"/>
</dbReference>
<evidence type="ECO:0000256" key="9">
    <source>
        <dbReference type="RuleBase" id="RU362011"/>
    </source>
</evidence>
<evidence type="ECO:0000256" key="8">
    <source>
        <dbReference type="PROSITE-ProRule" id="PRU00703"/>
    </source>
</evidence>
<dbReference type="PANTHER" id="PTHR43773">
    <property type="entry name" value="MAGNESIUM TRANSPORTER MGTE"/>
    <property type="match status" value="1"/>
</dbReference>
<evidence type="ECO:0000256" key="5">
    <source>
        <dbReference type="ARBA" id="ARBA00022842"/>
    </source>
</evidence>
<dbReference type="SUPFAM" id="SSF54631">
    <property type="entry name" value="CBS-domain pair"/>
    <property type="match status" value="1"/>
</dbReference>
<dbReference type="SMART" id="SM00116">
    <property type="entry name" value="CBS"/>
    <property type="match status" value="1"/>
</dbReference>
<dbReference type="Gene3D" id="3.10.580.10">
    <property type="entry name" value="CBS-domain"/>
    <property type="match status" value="1"/>
</dbReference>
<dbReference type="Pfam" id="PF01769">
    <property type="entry name" value="MgtE"/>
    <property type="match status" value="1"/>
</dbReference>
<dbReference type="InterPro" id="IPR006667">
    <property type="entry name" value="SLC41_membr_dom"/>
</dbReference>
<dbReference type="SUPFAM" id="SSF158791">
    <property type="entry name" value="MgtE N-terminal domain-like"/>
    <property type="match status" value="1"/>
</dbReference>
<dbReference type="NCBIfam" id="TIGR00400">
    <property type="entry name" value="mgtE"/>
    <property type="match status" value="1"/>
</dbReference>
<organism evidence="11 12">
    <name type="scientific">Bacteroides coprosuis DSM 18011</name>
    <dbReference type="NCBI Taxonomy" id="679937"/>
    <lineage>
        <taxon>Bacteria</taxon>
        <taxon>Pseudomonadati</taxon>
        <taxon>Bacteroidota</taxon>
        <taxon>Bacteroidia</taxon>
        <taxon>Bacteroidales</taxon>
        <taxon>Bacteroidaceae</taxon>
        <taxon>Bacteroides</taxon>
    </lineage>
</organism>
<feature type="domain" description="CBS" evidence="10">
    <location>
        <begin position="200"/>
        <end position="258"/>
    </location>
</feature>
<evidence type="ECO:0000256" key="6">
    <source>
        <dbReference type="ARBA" id="ARBA00022989"/>
    </source>
</evidence>
<reference evidence="11 12" key="1">
    <citation type="journal article" date="2011" name="Stand. Genomic Sci.">
        <title>Non-contiguous finished genome sequence of Bacteroides coprosuis type strain (PC139).</title>
        <authorList>
            <person name="Land M."/>
            <person name="Held B."/>
            <person name="Gronow S."/>
            <person name="Abt B."/>
            <person name="Lucas S."/>
            <person name="Del Rio T.G."/>
            <person name="Nolan M."/>
            <person name="Tice H."/>
            <person name="Cheng J.F."/>
            <person name="Pitluck S."/>
            <person name="Liolios K."/>
            <person name="Pagani I."/>
            <person name="Ivanova N."/>
            <person name="Mavromatis K."/>
            <person name="Mikhailova N."/>
            <person name="Pati A."/>
            <person name="Tapia R."/>
            <person name="Han C."/>
            <person name="Goodwin L."/>
            <person name="Chen A."/>
            <person name="Palaniappan K."/>
            <person name="Hauser L."/>
            <person name="Brambilla E.M."/>
            <person name="Rohde M."/>
            <person name="Goker M."/>
            <person name="Detter J.C."/>
            <person name="Woyke T."/>
            <person name="Bristow J."/>
            <person name="Eisen J.A."/>
            <person name="Markowitz V."/>
            <person name="Hugenholtz P."/>
            <person name="Kyrpides N.C."/>
            <person name="Klenk H.P."/>
            <person name="Lapidus A."/>
        </authorList>
    </citation>
    <scope>NUCLEOTIDE SEQUENCE</scope>
    <source>
        <strain evidence="11 12">DSM 18011</strain>
    </source>
</reference>
<protein>
    <recommendedName>
        <fullName evidence="9">Magnesium transporter MgtE</fullName>
    </recommendedName>
</protein>
<dbReference type="eggNOG" id="COG2239">
    <property type="taxonomic scope" value="Bacteria"/>
</dbReference>
<keyword evidence="8" id="KW-0129">CBS domain</keyword>
<comment type="subunit">
    <text evidence="9">Homodimer.</text>
</comment>
<dbReference type="Proteomes" id="UP000018439">
    <property type="component" value="Chromosome"/>
</dbReference>
<dbReference type="AlphaFoldDB" id="F3ZUZ7"/>
<dbReference type="Pfam" id="PF00571">
    <property type="entry name" value="CBS"/>
    <property type="match status" value="1"/>
</dbReference>
<keyword evidence="5 9" id="KW-0460">Magnesium</keyword>
<evidence type="ECO:0000313" key="12">
    <source>
        <dbReference type="Proteomes" id="UP000018439"/>
    </source>
</evidence>
<dbReference type="Gene3D" id="1.10.357.20">
    <property type="entry name" value="SLC41 divalent cation transporters, integral membrane domain"/>
    <property type="match status" value="1"/>
</dbReference>
<comment type="function">
    <text evidence="9">Acts as a magnesium transporter.</text>
</comment>
<comment type="caution">
    <text evidence="9">Lacks conserved residue(s) required for the propagation of feature annotation.</text>
</comment>
<evidence type="ECO:0000259" key="10">
    <source>
        <dbReference type="PROSITE" id="PS51371"/>
    </source>
</evidence>
<dbReference type="Gene3D" id="1.25.60.10">
    <property type="entry name" value="MgtE N-terminal domain-like"/>
    <property type="match status" value="1"/>
</dbReference>
<dbReference type="OrthoDB" id="9790355at2"/>
<comment type="similarity">
    <text evidence="2 9">Belongs to the SLC41A transporter family.</text>
</comment>
<evidence type="ECO:0000256" key="3">
    <source>
        <dbReference type="ARBA" id="ARBA00022448"/>
    </source>
</evidence>
<evidence type="ECO:0000256" key="1">
    <source>
        <dbReference type="ARBA" id="ARBA00004141"/>
    </source>
</evidence>
<dbReference type="InterPro" id="IPR046342">
    <property type="entry name" value="CBS_dom_sf"/>
</dbReference>
<feature type="transmembrane region" description="Helical" evidence="9">
    <location>
        <begin position="420"/>
        <end position="442"/>
    </location>
</feature>
<dbReference type="EMBL" id="CM001167">
    <property type="protein sequence ID" value="EGJ72455.1"/>
    <property type="molecule type" value="Genomic_DNA"/>
</dbReference>
<proteinExistence type="inferred from homology"/>
<accession>F3ZUZ7</accession>
<dbReference type="STRING" id="679937.Bcop_2297"/>
<evidence type="ECO:0000256" key="4">
    <source>
        <dbReference type="ARBA" id="ARBA00022692"/>
    </source>
</evidence>
<gene>
    <name evidence="11" type="ORF">Bcop_2297</name>
</gene>
<keyword evidence="4 9" id="KW-0812">Transmembrane</keyword>
<dbReference type="GO" id="GO:0046872">
    <property type="term" value="F:metal ion binding"/>
    <property type="evidence" value="ECO:0007669"/>
    <property type="project" value="UniProtKB-KW"/>
</dbReference>
<dbReference type="InterPro" id="IPR036739">
    <property type="entry name" value="SLC41_membr_dom_sf"/>
</dbReference>
<evidence type="ECO:0000256" key="7">
    <source>
        <dbReference type="ARBA" id="ARBA00023136"/>
    </source>
</evidence>
<dbReference type="PROSITE" id="PS51371">
    <property type="entry name" value="CBS"/>
    <property type="match status" value="1"/>
</dbReference>